<gene>
    <name evidence="3" type="ORF">PIB30_046304</name>
</gene>
<dbReference type="Pfam" id="PF08268">
    <property type="entry name" value="FBA_3"/>
    <property type="match status" value="1"/>
</dbReference>
<dbReference type="InterPro" id="IPR013187">
    <property type="entry name" value="F-box-assoc_dom_typ3"/>
</dbReference>
<evidence type="ECO:0000313" key="4">
    <source>
        <dbReference type="Proteomes" id="UP001341840"/>
    </source>
</evidence>
<dbReference type="NCBIfam" id="TIGR01640">
    <property type="entry name" value="F_box_assoc_1"/>
    <property type="match status" value="1"/>
</dbReference>
<reference evidence="3 4" key="1">
    <citation type="journal article" date="2023" name="Plants (Basel)">
        <title>Bridging the Gap: Combining Genomics and Transcriptomics Approaches to Understand Stylosanthes scabra, an Orphan Legume from the Brazilian Caatinga.</title>
        <authorList>
            <person name="Ferreira-Neto J.R.C."/>
            <person name="da Silva M.D."/>
            <person name="Binneck E."/>
            <person name="de Melo N.F."/>
            <person name="da Silva R.H."/>
            <person name="de Melo A.L.T.M."/>
            <person name="Pandolfi V."/>
            <person name="Bustamante F.O."/>
            <person name="Brasileiro-Vidal A.C."/>
            <person name="Benko-Iseppon A.M."/>
        </authorList>
    </citation>
    <scope>NUCLEOTIDE SEQUENCE [LARGE SCALE GENOMIC DNA]</scope>
    <source>
        <tissue evidence="3">Leaves</tissue>
    </source>
</reference>
<organism evidence="3 4">
    <name type="scientific">Stylosanthes scabra</name>
    <dbReference type="NCBI Taxonomy" id="79078"/>
    <lineage>
        <taxon>Eukaryota</taxon>
        <taxon>Viridiplantae</taxon>
        <taxon>Streptophyta</taxon>
        <taxon>Embryophyta</taxon>
        <taxon>Tracheophyta</taxon>
        <taxon>Spermatophyta</taxon>
        <taxon>Magnoliopsida</taxon>
        <taxon>eudicotyledons</taxon>
        <taxon>Gunneridae</taxon>
        <taxon>Pentapetalae</taxon>
        <taxon>rosids</taxon>
        <taxon>fabids</taxon>
        <taxon>Fabales</taxon>
        <taxon>Fabaceae</taxon>
        <taxon>Papilionoideae</taxon>
        <taxon>50 kb inversion clade</taxon>
        <taxon>dalbergioids sensu lato</taxon>
        <taxon>Dalbergieae</taxon>
        <taxon>Pterocarpus clade</taxon>
        <taxon>Stylosanthes</taxon>
    </lineage>
</organism>
<accession>A0ABU6SGW1</accession>
<dbReference type="Proteomes" id="UP001341840">
    <property type="component" value="Unassembled WGS sequence"/>
</dbReference>
<keyword evidence="1" id="KW-1133">Transmembrane helix</keyword>
<keyword evidence="1" id="KW-0472">Membrane</keyword>
<keyword evidence="1" id="KW-0812">Transmembrane</keyword>
<dbReference type="InterPro" id="IPR050796">
    <property type="entry name" value="SCF_F-box_component"/>
</dbReference>
<dbReference type="PANTHER" id="PTHR31672">
    <property type="entry name" value="BNACNNG10540D PROTEIN"/>
    <property type="match status" value="1"/>
</dbReference>
<dbReference type="SMART" id="SM00256">
    <property type="entry name" value="FBOX"/>
    <property type="match status" value="1"/>
</dbReference>
<comment type="caution">
    <text evidence="3">The sequence shown here is derived from an EMBL/GenBank/DDBJ whole genome shotgun (WGS) entry which is preliminary data.</text>
</comment>
<dbReference type="EMBL" id="JASCZI010060703">
    <property type="protein sequence ID" value="MED6135416.1"/>
    <property type="molecule type" value="Genomic_DNA"/>
</dbReference>
<evidence type="ECO:0000256" key="1">
    <source>
        <dbReference type="SAM" id="Phobius"/>
    </source>
</evidence>
<dbReference type="SUPFAM" id="SSF81383">
    <property type="entry name" value="F-box domain"/>
    <property type="match status" value="1"/>
</dbReference>
<name>A0ABU6SGW1_9FABA</name>
<evidence type="ECO:0000259" key="2">
    <source>
        <dbReference type="SMART" id="SM00256"/>
    </source>
</evidence>
<dbReference type="PANTHER" id="PTHR31672:SF10">
    <property type="entry name" value="F-BOX DOMAIN-CONTAINING PROTEIN"/>
    <property type="match status" value="1"/>
</dbReference>
<dbReference type="InterPro" id="IPR036047">
    <property type="entry name" value="F-box-like_dom_sf"/>
</dbReference>
<sequence length="449" mass="50947">MKRAPIHDDDDDAAAVARKRKGKVVTTAEGCQQLLRCTTTKPPPILLDELIGEILLRIPATSLLRLRNIVCTSWRTLISSSQFAKDHLRHLMTLDEDPALTHTRIAYYGLAFSYPTIGVFPLRSVFENPPHHEPTQVVTYEGRRHRFIIGSCNGLLCLHDEEDDGDDRRHHAMLWNPFTGLTSPPLEIGGAFTVCGFGYDHVNDKYKLFGIVEKKHCESVTRIFTFGPNSAWRTMQYFPHRIRDMKNRAFLVGYVGLFVSGTATLNWLRYRHFRSSVVSVISLDLVKETYTLFSLPSRYSDDNPDVYPELCILRGCLAVCYETKETHWTLWLMKEYGVPQSWTKLALIPHHPSLFGHPSCIALRPIHMLKNDVLLAIAPSAMFVLLNLNDGSIHFPNIGSSSDGMSKYRPLSEHSSSRVYHLYHETLVSPSHFGLPTCSSEMLLIKPTL</sequence>
<feature type="domain" description="F-box" evidence="2">
    <location>
        <begin position="46"/>
        <end position="87"/>
    </location>
</feature>
<dbReference type="InterPro" id="IPR001810">
    <property type="entry name" value="F-box_dom"/>
</dbReference>
<feature type="transmembrane region" description="Helical" evidence="1">
    <location>
        <begin position="249"/>
        <end position="268"/>
    </location>
</feature>
<evidence type="ECO:0000313" key="3">
    <source>
        <dbReference type="EMBL" id="MED6135416.1"/>
    </source>
</evidence>
<dbReference type="InterPro" id="IPR017451">
    <property type="entry name" value="F-box-assoc_interact_dom"/>
</dbReference>
<protein>
    <recommendedName>
        <fullName evidence="2">F-box domain-containing protein</fullName>
    </recommendedName>
</protein>
<dbReference type="Gene3D" id="1.20.1280.50">
    <property type="match status" value="1"/>
</dbReference>
<keyword evidence="4" id="KW-1185">Reference proteome</keyword>
<proteinExistence type="predicted"/>